<feature type="region of interest" description="Disordered" evidence="1">
    <location>
        <begin position="1"/>
        <end position="50"/>
    </location>
</feature>
<dbReference type="RefSeq" id="WP_183615320.1">
    <property type="nucleotide sequence ID" value="NZ_JACICY010000033.1"/>
</dbReference>
<dbReference type="Proteomes" id="UP000562395">
    <property type="component" value="Unassembled WGS sequence"/>
</dbReference>
<dbReference type="EMBL" id="JACICY010000033">
    <property type="protein sequence ID" value="MBB3862922.1"/>
    <property type="molecule type" value="Genomic_DNA"/>
</dbReference>
<sequence>MSPVEAGSLDATKSLKSHCSRTTSSGHRGGSGIGVMFDGTTSSADPCHPA</sequence>
<evidence type="ECO:0000313" key="2">
    <source>
        <dbReference type="EMBL" id="MBB3862922.1"/>
    </source>
</evidence>
<name>A0A7W6EY03_9SPHN</name>
<protein>
    <submittedName>
        <fullName evidence="2">Uncharacterized protein</fullName>
    </submittedName>
</protein>
<accession>A0A7W6EY03</accession>
<reference evidence="2 3" key="1">
    <citation type="submission" date="2020-08" db="EMBL/GenBank/DDBJ databases">
        <title>Genomic Encyclopedia of Type Strains, Phase IV (KMG-IV): sequencing the most valuable type-strain genomes for metagenomic binning, comparative biology and taxonomic classification.</title>
        <authorList>
            <person name="Goeker M."/>
        </authorList>
    </citation>
    <scope>NUCLEOTIDE SEQUENCE [LARGE SCALE GENOMIC DNA]</scope>
    <source>
        <strain evidence="2 3">DSM 14552</strain>
    </source>
</reference>
<gene>
    <name evidence="2" type="ORF">GGQ88_004225</name>
</gene>
<proteinExistence type="predicted"/>
<keyword evidence="3" id="KW-1185">Reference proteome</keyword>
<evidence type="ECO:0000256" key="1">
    <source>
        <dbReference type="SAM" id="MobiDB-lite"/>
    </source>
</evidence>
<organism evidence="2 3">
    <name type="scientific">Novosphingobium hassiacum</name>
    <dbReference type="NCBI Taxonomy" id="173676"/>
    <lineage>
        <taxon>Bacteria</taxon>
        <taxon>Pseudomonadati</taxon>
        <taxon>Pseudomonadota</taxon>
        <taxon>Alphaproteobacteria</taxon>
        <taxon>Sphingomonadales</taxon>
        <taxon>Sphingomonadaceae</taxon>
        <taxon>Novosphingobium</taxon>
    </lineage>
</organism>
<evidence type="ECO:0000313" key="3">
    <source>
        <dbReference type="Proteomes" id="UP000562395"/>
    </source>
</evidence>
<comment type="caution">
    <text evidence="2">The sequence shown here is derived from an EMBL/GenBank/DDBJ whole genome shotgun (WGS) entry which is preliminary data.</text>
</comment>
<dbReference type="AlphaFoldDB" id="A0A7W6EY03"/>